<evidence type="ECO:0000313" key="1">
    <source>
        <dbReference type="EMBL" id="MBB6473264.1"/>
    </source>
</evidence>
<protein>
    <submittedName>
        <fullName evidence="1">Uncharacterized protein</fullName>
    </submittedName>
</protein>
<proteinExistence type="predicted"/>
<comment type="caution">
    <text evidence="1">The sequence shown here is derived from an EMBL/GenBank/DDBJ whole genome shotgun (WGS) entry which is preliminary data.</text>
</comment>
<accession>A0A7X0IDI6</accession>
<organism evidence="1 2">
    <name type="scientific">Sphaerisporangium rubeum</name>
    <dbReference type="NCBI Taxonomy" id="321317"/>
    <lineage>
        <taxon>Bacteria</taxon>
        <taxon>Bacillati</taxon>
        <taxon>Actinomycetota</taxon>
        <taxon>Actinomycetes</taxon>
        <taxon>Streptosporangiales</taxon>
        <taxon>Streptosporangiaceae</taxon>
        <taxon>Sphaerisporangium</taxon>
    </lineage>
</organism>
<dbReference type="EMBL" id="JACHIU010000001">
    <property type="protein sequence ID" value="MBB6473264.1"/>
    <property type="molecule type" value="Genomic_DNA"/>
</dbReference>
<sequence length="171" mass="19355">MPTPDTSTPDDIRPTIPTRHQIGTYDLQTWRVVPAECNPDRHPLGRWAIAAGEEEWDLYIEVADAEDCRAVAEFIVSAVHDHAEDQRHAAAVDDIRTEIERLRATRHEAATPYRLDSARLAEATAALGEIARHIVTARQHRRYPRDPELRQHVTHLAALLTLWLHADSATD</sequence>
<dbReference type="RefSeq" id="WP_184980894.1">
    <property type="nucleotide sequence ID" value="NZ_BAAALO010000005.1"/>
</dbReference>
<evidence type="ECO:0000313" key="2">
    <source>
        <dbReference type="Proteomes" id="UP000555564"/>
    </source>
</evidence>
<gene>
    <name evidence="1" type="ORF">BJ992_002695</name>
</gene>
<name>A0A7X0IDI6_9ACTN</name>
<keyword evidence="2" id="KW-1185">Reference proteome</keyword>
<dbReference type="Proteomes" id="UP000555564">
    <property type="component" value="Unassembled WGS sequence"/>
</dbReference>
<dbReference type="AlphaFoldDB" id="A0A7X0IDI6"/>
<reference evidence="1 2" key="1">
    <citation type="submission" date="2020-08" db="EMBL/GenBank/DDBJ databases">
        <title>Sequencing the genomes of 1000 actinobacteria strains.</title>
        <authorList>
            <person name="Klenk H.-P."/>
        </authorList>
    </citation>
    <scope>NUCLEOTIDE SEQUENCE [LARGE SCALE GENOMIC DNA]</scope>
    <source>
        <strain evidence="1 2">DSM 44936</strain>
    </source>
</reference>